<accession>A0A1K0G4I0</accession>
<organism evidence="3 5">
    <name type="scientific">Ustilago bromivora</name>
    <dbReference type="NCBI Taxonomy" id="307758"/>
    <lineage>
        <taxon>Eukaryota</taxon>
        <taxon>Fungi</taxon>
        <taxon>Dikarya</taxon>
        <taxon>Basidiomycota</taxon>
        <taxon>Ustilaginomycotina</taxon>
        <taxon>Ustilaginomycetes</taxon>
        <taxon>Ustilaginales</taxon>
        <taxon>Ustilaginaceae</taxon>
        <taxon>Ustilago</taxon>
    </lineage>
</organism>
<dbReference type="Proteomes" id="UP000179920">
    <property type="component" value="Chromosome VII"/>
</dbReference>
<evidence type="ECO:0000313" key="6">
    <source>
        <dbReference type="Proteomes" id="UP000658997"/>
    </source>
</evidence>
<keyword evidence="6" id="KW-1185">Reference proteome</keyword>
<dbReference type="InterPro" id="IPR004045">
    <property type="entry name" value="Glutathione_S-Trfase_N"/>
</dbReference>
<evidence type="ECO:0000256" key="1">
    <source>
        <dbReference type="SAM" id="MobiDB-lite"/>
    </source>
</evidence>
<evidence type="ECO:0000313" key="3">
    <source>
        <dbReference type="EMBL" id="SAM82326.1"/>
    </source>
</evidence>
<dbReference type="InterPro" id="IPR036249">
    <property type="entry name" value="Thioredoxin-like_sf"/>
</dbReference>
<sequence length="390" mass="41650">MDDTTSAVKRAGSAVDTEEDFSAVSTTTAPSESAFEDLAISETDSNVRVASSDTGSAASAASAATPATAVTGTADNVNDAVPAPAPARQPAEPTQHATRADSASLSTSSSGLVLFDLTEKANGTACFSPHTIKTILDLKLLNVGYERQRLTFIQIRNDLAERIADNVTVPALEISDGSHIVDSWNIAEYLERRHPEGYRIFGNSSTKRLAAMLNQFGKTVLAPHIGPLAQKGVHGMLDDESARYFAEVKIGKQRWAKISGMTQAERDAHVQQAIAKLEVVNAMLTCEGGPDSTPRHPIESVVDASSSSQFVGANGGASGGVRSASRSKQPLWFAGGEEPTHADFVLFGWYVFSRAAGEKVAREIWFAHKPIKKWVEAMLEWCGDLANDFV</sequence>
<reference evidence="3" key="1">
    <citation type="submission" date="2016-04" db="EMBL/GenBank/DDBJ databases">
        <authorList>
            <person name="Evans L.H."/>
            <person name="Alamgir A."/>
            <person name="Owens N."/>
            <person name="Weber N.D."/>
            <person name="Virtaneva K."/>
            <person name="Barbian K."/>
            <person name="Babar A."/>
            <person name="Rosenke K."/>
        </authorList>
    </citation>
    <scope>NUCLEOTIDE SEQUENCE</scope>
    <source>
        <strain evidence="3">UB2112</strain>
    </source>
</reference>
<gene>
    <name evidence="4" type="ORF">UBRO2_03591</name>
    <name evidence="3" type="ORF">UBRO_04681</name>
</gene>
<reference evidence="4" key="3">
    <citation type="submission" date="2018-08" db="EMBL/GenBank/DDBJ databases">
        <authorList>
            <person name="Guldener U."/>
        </authorList>
    </citation>
    <scope>NUCLEOTIDE SEQUENCE</scope>
    <source>
        <strain evidence="4">UB2</strain>
    </source>
</reference>
<dbReference type="Gene3D" id="3.40.30.10">
    <property type="entry name" value="Glutaredoxin"/>
    <property type="match status" value="1"/>
</dbReference>
<dbReference type="OrthoDB" id="4951845at2759"/>
<dbReference type="Gene3D" id="1.20.1050.10">
    <property type="match status" value="1"/>
</dbReference>
<name>A0A1K0G4I0_9BASI</name>
<evidence type="ECO:0000259" key="2">
    <source>
        <dbReference type="Pfam" id="PF13409"/>
    </source>
</evidence>
<dbReference type="Proteomes" id="UP000658997">
    <property type="component" value="Unassembled WGS sequence"/>
</dbReference>
<feature type="compositionally biased region" description="Low complexity" evidence="1">
    <location>
        <begin position="74"/>
        <end position="93"/>
    </location>
</feature>
<feature type="domain" description="GST N-terminal" evidence="2">
    <location>
        <begin position="127"/>
        <end position="192"/>
    </location>
</feature>
<proteinExistence type="predicted"/>
<evidence type="ECO:0000313" key="4">
    <source>
        <dbReference type="EMBL" id="SYW80323.1"/>
    </source>
</evidence>
<dbReference type="EMBL" id="ULHB01000069">
    <property type="protein sequence ID" value="SYW80323.1"/>
    <property type="molecule type" value="Genomic_DNA"/>
</dbReference>
<dbReference type="Pfam" id="PF13409">
    <property type="entry name" value="GST_N_2"/>
    <property type="match status" value="1"/>
</dbReference>
<dbReference type="InterPro" id="IPR036282">
    <property type="entry name" value="Glutathione-S-Trfase_C_sf"/>
</dbReference>
<feature type="region of interest" description="Disordered" evidence="1">
    <location>
        <begin position="74"/>
        <end position="104"/>
    </location>
</feature>
<dbReference type="SUPFAM" id="SSF47616">
    <property type="entry name" value="GST C-terminal domain-like"/>
    <property type="match status" value="1"/>
</dbReference>
<dbReference type="AlphaFoldDB" id="A0A1K0G4I0"/>
<reference evidence="5" key="2">
    <citation type="submission" date="2016-04" db="EMBL/GenBank/DDBJ databases">
        <authorList>
            <person name="Guldener U."/>
            <person name="Guldener U."/>
        </authorList>
    </citation>
    <scope>NUCLEOTIDE SEQUENCE [LARGE SCALE GENOMIC DNA]</scope>
    <source>
        <strain evidence="5">UB2112</strain>
    </source>
</reference>
<feature type="region of interest" description="Disordered" evidence="1">
    <location>
        <begin position="1"/>
        <end position="37"/>
    </location>
</feature>
<evidence type="ECO:0000313" key="5">
    <source>
        <dbReference type="Proteomes" id="UP000179920"/>
    </source>
</evidence>
<protein>
    <recommendedName>
        <fullName evidence="2">GST N-terminal domain-containing protein</fullName>
    </recommendedName>
</protein>
<dbReference type="SUPFAM" id="SSF52833">
    <property type="entry name" value="Thioredoxin-like"/>
    <property type="match status" value="1"/>
</dbReference>
<dbReference type="EMBL" id="LT558123">
    <property type="protein sequence ID" value="SAM82326.1"/>
    <property type="molecule type" value="Genomic_DNA"/>
</dbReference>